<evidence type="ECO:0000313" key="3">
    <source>
        <dbReference type="Proteomes" id="UP000246464"/>
    </source>
</evidence>
<organism evidence="2 3">
    <name type="scientific">Scophthalmus maximus</name>
    <name type="common">Turbot</name>
    <name type="synonym">Psetta maxima</name>
    <dbReference type="NCBI Taxonomy" id="52904"/>
    <lineage>
        <taxon>Eukaryota</taxon>
        <taxon>Metazoa</taxon>
        <taxon>Chordata</taxon>
        <taxon>Craniata</taxon>
        <taxon>Vertebrata</taxon>
        <taxon>Euteleostomi</taxon>
        <taxon>Actinopterygii</taxon>
        <taxon>Neopterygii</taxon>
        <taxon>Teleostei</taxon>
        <taxon>Neoteleostei</taxon>
        <taxon>Acanthomorphata</taxon>
        <taxon>Carangaria</taxon>
        <taxon>Pleuronectiformes</taxon>
        <taxon>Pleuronectoidei</taxon>
        <taxon>Scophthalmidae</taxon>
        <taxon>Scophthalmus</taxon>
    </lineage>
</organism>
<evidence type="ECO:0000256" key="1">
    <source>
        <dbReference type="SAM" id="MobiDB-lite"/>
    </source>
</evidence>
<gene>
    <name evidence="2" type="ORF">SMAX5B_000864</name>
</gene>
<proteinExistence type="predicted"/>
<feature type="region of interest" description="Disordered" evidence="1">
    <location>
        <begin position="1"/>
        <end position="61"/>
    </location>
</feature>
<dbReference type="AlphaFoldDB" id="A0A2U9BAJ7"/>
<dbReference type="EMBL" id="CP026246">
    <property type="protein sequence ID" value="AWP00981.1"/>
    <property type="molecule type" value="Genomic_DNA"/>
</dbReference>
<reference evidence="2 3" key="1">
    <citation type="submission" date="2017-12" db="EMBL/GenBank/DDBJ databases">
        <title>Integrating genomic resources of turbot (Scophthalmus maximus) in depth evaluation of genetic and physical mapping variation across individuals.</title>
        <authorList>
            <person name="Martinez P."/>
        </authorList>
    </citation>
    <scope>NUCLEOTIDE SEQUENCE [LARGE SCALE GENOMIC DNA]</scope>
</reference>
<dbReference type="Proteomes" id="UP000246464">
    <property type="component" value="Chromosome 4"/>
</dbReference>
<sequence>MKRKADIASFFRASGKKKSAEAQNDIQGEMEKEQADAEGEDEEPPVSRNLSGPPGYVESAL</sequence>
<evidence type="ECO:0000313" key="2">
    <source>
        <dbReference type="EMBL" id="AWP00981.1"/>
    </source>
</evidence>
<keyword evidence="3" id="KW-1185">Reference proteome</keyword>
<name>A0A2U9BAJ7_SCOMX</name>
<accession>A0A2U9BAJ7</accession>
<protein>
    <submittedName>
        <fullName evidence="2">Uncharacterized protein</fullName>
    </submittedName>
</protein>